<comment type="function">
    <text evidence="7">May play a role in DNA repair. It seems to be involved in an RecBC-independent recombinational process of DNA repair. It may act with RecF and RecO.</text>
</comment>
<dbReference type="Gene3D" id="3.40.1360.10">
    <property type="match status" value="1"/>
</dbReference>
<dbReference type="SUPFAM" id="SSF111304">
    <property type="entry name" value="Recombination protein RecR"/>
    <property type="match status" value="1"/>
</dbReference>
<dbReference type="RefSeq" id="WP_210758225.1">
    <property type="nucleotide sequence ID" value="NZ_CP060139.1"/>
</dbReference>
<accession>A0A7H0VD93</accession>
<keyword evidence="6 7" id="KW-0234">DNA repair</keyword>
<evidence type="ECO:0000256" key="2">
    <source>
        <dbReference type="ARBA" id="ARBA00022763"/>
    </source>
</evidence>
<dbReference type="PANTHER" id="PTHR30446">
    <property type="entry name" value="RECOMBINATION PROTEIN RECR"/>
    <property type="match status" value="1"/>
</dbReference>
<evidence type="ECO:0000256" key="6">
    <source>
        <dbReference type="ARBA" id="ARBA00023204"/>
    </source>
</evidence>
<dbReference type="CDD" id="cd01025">
    <property type="entry name" value="TOPRIM_recR"/>
    <property type="match status" value="1"/>
</dbReference>
<dbReference type="Pfam" id="PF02132">
    <property type="entry name" value="RecR_ZnF"/>
    <property type="match status" value="1"/>
</dbReference>
<dbReference type="NCBIfam" id="TIGR00615">
    <property type="entry name" value="recR"/>
    <property type="match status" value="1"/>
</dbReference>
<evidence type="ECO:0000313" key="9">
    <source>
        <dbReference type="EMBL" id="QNR23691.1"/>
    </source>
</evidence>
<dbReference type="GO" id="GO:0006310">
    <property type="term" value="P:DNA recombination"/>
    <property type="evidence" value="ECO:0007669"/>
    <property type="project" value="UniProtKB-UniRule"/>
</dbReference>
<evidence type="ECO:0000256" key="4">
    <source>
        <dbReference type="ARBA" id="ARBA00022833"/>
    </source>
</evidence>
<dbReference type="Pfam" id="PF21176">
    <property type="entry name" value="RecR_HhH"/>
    <property type="match status" value="1"/>
</dbReference>
<keyword evidence="1 7" id="KW-0479">Metal-binding</keyword>
<feature type="zinc finger region" description="C4-type" evidence="7">
    <location>
        <begin position="58"/>
        <end position="73"/>
    </location>
</feature>
<evidence type="ECO:0000256" key="1">
    <source>
        <dbReference type="ARBA" id="ARBA00022723"/>
    </source>
</evidence>
<keyword evidence="5 7" id="KW-0233">DNA recombination</keyword>
<protein>
    <recommendedName>
        <fullName evidence="7">Recombination protein RecR</fullName>
    </recommendedName>
</protein>
<keyword evidence="3 7" id="KW-0863">Zinc-finger</keyword>
<proteinExistence type="inferred from homology"/>
<keyword evidence="4 7" id="KW-0862">Zinc</keyword>
<dbReference type="AlphaFoldDB" id="A0A7H0VD93"/>
<dbReference type="InterPro" id="IPR015967">
    <property type="entry name" value="Rcmb_RecR_Znf"/>
</dbReference>
<keyword evidence="10" id="KW-1185">Reference proteome</keyword>
<dbReference type="Gene3D" id="3.30.60.80">
    <property type="match status" value="1"/>
</dbReference>
<dbReference type="GO" id="GO:0008270">
    <property type="term" value="F:zinc ion binding"/>
    <property type="evidence" value="ECO:0007669"/>
    <property type="project" value="UniProtKB-KW"/>
</dbReference>
<reference evidence="9 10" key="1">
    <citation type="submission" date="2020-08" db="EMBL/GenBank/DDBJ databases">
        <title>Croceimicrobium hydrocarbonivorans gen. nov., sp. nov., a novel marine bacterium isolated from a bacterial consortium that degrades polyethylene terephthalate.</title>
        <authorList>
            <person name="Liu R."/>
        </authorList>
    </citation>
    <scope>NUCLEOTIDE SEQUENCE [LARGE SCALE GENOMIC DNA]</scope>
    <source>
        <strain evidence="9 10">A20-9</strain>
    </source>
</reference>
<dbReference type="PANTHER" id="PTHR30446:SF0">
    <property type="entry name" value="RECOMBINATION PROTEIN RECR"/>
    <property type="match status" value="1"/>
</dbReference>
<dbReference type="GO" id="GO:0003677">
    <property type="term" value="F:DNA binding"/>
    <property type="evidence" value="ECO:0007669"/>
    <property type="project" value="UniProtKB-UniRule"/>
</dbReference>
<dbReference type="Pfam" id="PF13662">
    <property type="entry name" value="Toprim_4"/>
    <property type="match status" value="1"/>
</dbReference>
<evidence type="ECO:0000313" key="10">
    <source>
        <dbReference type="Proteomes" id="UP000516305"/>
    </source>
</evidence>
<name>A0A7H0VD93_9FLAO</name>
<dbReference type="Gene3D" id="1.10.8.420">
    <property type="entry name" value="RecR Domain 1"/>
    <property type="match status" value="1"/>
</dbReference>
<keyword evidence="2 7" id="KW-0227">DNA damage</keyword>
<dbReference type="GO" id="GO:0006281">
    <property type="term" value="P:DNA repair"/>
    <property type="evidence" value="ECO:0007669"/>
    <property type="project" value="UniProtKB-UniRule"/>
</dbReference>
<organism evidence="9 10">
    <name type="scientific">Croceimicrobium hydrocarbonivorans</name>
    <dbReference type="NCBI Taxonomy" id="2761580"/>
    <lineage>
        <taxon>Bacteria</taxon>
        <taxon>Pseudomonadati</taxon>
        <taxon>Bacteroidota</taxon>
        <taxon>Flavobacteriia</taxon>
        <taxon>Flavobacteriales</taxon>
        <taxon>Owenweeksiaceae</taxon>
        <taxon>Croceimicrobium</taxon>
    </lineage>
</organism>
<dbReference type="Proteomes" id="UP000516305">
    <property type="component" value="Chromosome"/>
</dbReference>
<dbReference type="SMART" id="SM00493">
    <property type="entry name" value="TOPRIM"/>
    <property type="match status" value="1"/>
</dbReference>
<dbReference type="InterPro" id="IPR023627">
    <property type="entry name" value="Rcmb_RecR"/>
</dbReference>
<dbReference type="HAMAP" id="MF_00017">
    <property type="entry name" value="RecR"/>
    <property type="match status" value="1"/>
</dbReference>
<comment type="similarity">
    <text evidence="7">Belongs to the RecR family.</text>
</comment>
<evidence type="ECO:0000256" key="5">
    <source>
        <dbReference type="ARBA" id="ARBA00023172"/>
    </source>
</evidence>
<evidence type="ECO:0000259" key="8">
    <source>
        <dbReference type="PROSITE" id="PS50880"/>
    </source>
</evidence>
<dbReference type="InterPro" id="IPR000093">
    <property type="entry name" value="DNA_Rcmb_RecR"/>
</dbReference>
<dbReference type="EMBL" id="CP060139">
    <property type="protein sequence ID" value="QNR23691.1"/>
    <property type="molecule type" value="Genomic_DNA"/>
</dbReference>
<dbReference type="InterPro" id="IPR034137">
    <property type="entry name" value="TOPRIM_RecR"/>
</dbReference>
<dbReference type="KEGG" id="chyd:H4K34_15115"/>
<gene>
    <name evidence="7 9" type="primary">recR</name>
    <name evidence="9" type="ORF">H4K34_15115</name>
</gene>
<dbReference type="PROSITE" id="PS50880">
    <property type="entry name" value="TOPRIM"/>
    <property type="match status" value="1"/>
</dbReference>
<feature type="domain" description="Toprim" evidence="8">
    <location>
        <begin position="81"/>
        <end position="176"/>
    </location>
</feature>
<evidence type="ECO:0000256" key="7">
    <source>
        <dbReference type="HAMAP-Rule" id="MF_00017"/>
    </source>
</evidence>
<dbReference type="InterPro" id="IPR006171">
    <property type="entry name" value="TOPRIM_dom"/>
</dbReference>
<evidence type="ECO:0000256" key="3">
    <source>
        <dbReference type="ARBA" id="ARBA00022771"/>
    </source>
</evidence>
<sequence>MDFSSKYLEKAVLEISGLPGIGRKTALRLALHLLRCDENEVEALAGSLMDLKQKVKRCSSCGNLSDRERCEICENPVREQALVCVVEDIRDVMAIENTGQYKGVYQVLGALISPMDGIGPGGLNLQSLLDKVEEGKVQEVIFALSGTMEGETTGFYIYKKLKDKGLKLSSIARGIAVGDQLEYADELTLARSIQHRLPYEQSLQQNRS</sequence>
<dbReference type="Pfam" id="PF21175">
    <property type="entry name" value="RecR_C"/>
    <property type="match status" value="1"/>
</dbReference>